<evidence type="ECO:0000256" key="1">
    <source>
        <dbReference type="SAM" id="Phobius"/>
    </source>
</evidence>
<feature type="transmembrane region" description="Helical" evidence="1">
    <location>
        <begin position="195"/>
        <end position="213"/>
    </location>
</feature>
<gene>
    <name evidence="2" type="ORF">G7070_02715</name>
</gene>
<feature type="transmembrane region" description="Helical" evidence="1">
    <location>
        <begin position="12"/>
        <end position="32"/>
    </location>
</feature>
<accession>A0A6G7Y428</accession>
<sequence>MSRPRPSAATLAAGLTGAVACCFILTSALVAILPQFRFESQVPAVLPLFAWAGALGVDGVAAHLGRIKRPWRESYGVFSVLPFLGLHLVALAVPDLPIPAWVAVLVAACVAVPFVLVARRDDAGLVPPAPEASDARSRRGTALVGVALALLAYAASGPLITAATAGVLTAVALGVAALRTGGLARAGRAWDARQWAAAAWGSLVVWVCVILHGTTPWLISLWADLLAMLLAAVPLILASGVRPPAALRARLRRPDRSAS</sequence>
<keyword evidence="1" id="KW-0472">Membrane</keyword>
<dbReference type="PROSITE" id="PS51257">
    <property type="entry name" value="PROKAR_LIPOPROTEIN"/>
    <property type="match status" value="1"/>
</dbReference>
<dbReference type="EMBL" id="CP049865">
    <property type="protein sequence ID" value="QIK71398.1"/>
    <property type="molecule type" value="Genomic_DNA"/>
</dbReference>
<evidence type="ECO:0000313" key="2">
    <source>
        <dbReference type="EMBL" id="QIK71398.1"/>
    </source>
</evidence>
<dbReference type="KEGG" id="prv:G7070_02715"/>
<keyword evidence="1" id="KW-0812">Transmembrane</keyword>
<proteinExistence type="predicted"/>
<name>A0A6G7Y428_9ACTN</name>
<evidence type="ECO:0000313" key="3">
    <source>
        <dbReference type="Proteomes" id="UP000501058"/>
    </source>
</evidence>
<dbReference type="RefSeq" id="WP_166231789.1">
    <property type="nucleotide sequence ID" value="NZ_CP049865.1"/>
</dbReference>
<keyword evidence="1" id="KW-1133">Transmembrane helix</keyword>
<organism evidence="2 3">
    <name type="scientific">Propioniciclava coleopterorum</name>
    <dbReference type="NCBI Taxonomy" id="2714937"/>
    <lineage>
        <taxon>Bacteria</taxon>
        <taxon>Bacillati</taxon>
        <taxon>Actinomycetota</taxon>
        <taxon>Actinomycetes</taxon>
        <taxon>Propionibacteriales</taxon>
        <taxon>Propionibacteriaceae</taxon>
        <taxon>Propioniciclava</taxon>
    </lineage>
</organism>
<feature type="transmembrane region" description="Helical" evidence="1">
    <location>
        <begin position="98"/>
        <end position="118"/>
    </location>
</feature>
<feature type="transmembrane region" description="Helical" evidence="1">
    <location>
        <begin position="162"/>
        <end position="183"/>
    </location>
</feature>
<keyword evidence="3" id="KW-1185">Reference proteome</keyword>
<dbReference type="Proteomes" id="UP000501058">
    <property type="component" value="Chromosome"/>
</dbReference>
<reference evidence="2 3" key="1">
    <citation type="submission" date="2020-03" db="EMBL/GenBank/DDBJ databases">
        <title>Propioniciclava sp. nov., isolated from Hydrophilus acuminatus.</title>
        <authorList>
            <person name="Hyun D.-W."/>
            <person name="Bae J.-W."/>
        </authorList>
    </citation>
    <scope>NUCLEOTIDE SEQUENCE [LARGE SCALE GENOMIC DNA]</scope>
    <source>
        <strain evidence="2 3">HDW11</strain>
    </source>
</reference>
<feature type="transmembrane region" description="Helical" evidence="1">
    <location>
        <begin position="44"/>
        <end position="62"/>
    </location>
</feature>
<feature type="transmembrane region" description="Helical" evidence="1">
    <location>
        <begin position="139"/>
        <end position="156"/>
    </location>
</feature>
<dbReference type="AlphaFoldDB" id="A0A6G7Y428"/>
<feature type="transmembrane region" description="Helical" evidence="1">
    <location>
        <begin position="74"/>
        <end position="92"/>
    </location>
</feature>
<protein>
    <submittedName>
        <fullName evidence="2">Uncharacterized protein</fullName>
    </submittedName>
</protein>
<feature type="transmembrane region" description="Helical" evidence="1">
    <location>
        <begin position="219"/>
        <end position="241"/>
    </location>
</feature>